<keyword evidence="14" id="KW-1185">Reference proteome</keyword>
<keyword evidence="5" id="KW-0597">Phosphoprotein</keyword>
<comment type="catalytic activity">
    <reaction evidence="1">
        <text>ATP + protein L-histidine = ADP + protein N-phospho-L-histidine.</text>
        <dbReference type="EC" id="2.7.13.3"/>
    </reaction>
</comment>
<sequence>MKGHGWSIRSSAGALFAGTASVFLVVAGIVLSGAYFLIMASELDEELLEVIASMKPRLEEAGDDRSFFSAAVGATISSELETPMAWRLRGSNGEVLHSVGPASLLAVLAATPEGVGPLEVWRPTLTTRQTFVALPGSCKADAILDGAGWLGRTRIFAASMGAVAILGSLLSLLVGRAFGRRISELVTRVADEVSTQGDQVELSGTRTPGTPVEVRAVALAMEARLLAHRTEMERSQILVAGLAHDLRAPVQALLTSTQVALMEGGGTDPGKVLQRHLSEIRSLARAIDNIMEWGAPRHAAAAATSVAFDLRVEVRDRLRGEEEAAARKGVFLDRIEKGELAYSGSPDSIVLAIRNLVGNAIDWSAPGGEVTLTLEGRADRIVISVEDQGPGFQADEIDRLFEPFIRGVAAPGKRAGYGLGLAIVAAVARRHGGEVTAGNRPPKPQGSLGATPGARVIMTLPK</sequence>
<dbReference type="SMART" id="SM00387">
    <property type="entry name" value="HATPase_c"/>
    <property type="match status" value="1"/>
</dbReference>
<comment type="subcellular location">
    <subcellularLocation>
        <location evidence="2">Cell membrane</location>
        <topology evidence="2">Multi-pass membrane protein</topology>
    </subcellularLocation>
</comment>
<dbReference type="InterPro" id="IPR005467">
    <property type="entry name" value="His_kinase_dom"/>
</dbReference>
<dbReference type="GO" id="GO:0005886">
    <property type="term" value="C:plasma membrane"/>
    <property type="evidence" value="ECO:0007669"/>
    <property type="project" value="UniProtKB-SubCell"/>
</dbReference>
<dbReference type="InterPro" id="IPR050980">
    <property type="entry name" value="2C_sensor_his_kinase"/>
</dbReference>
<organism evidence="13 14">
    <name type="scientific">Saltatorellus ferox</name>
    <dbReference type="NCBI Taxonomy" id="2528018"/>
    <lineage>
        <taxon>Bacteria</taxon>
        <taxon>Pseudomonadati</taxon>
        <taxon>Planctomycetota</taxon>
        <taxon>Planctomycetia</taxon>
        <taxon>Planctomycetia incertae sedis</taxon>
        <taxon>Saltatorellus</taxon>
    </lineage>
</organism>
<reference evidence="13 14" key="1">
    <citation type="submission" date="2019-02" db="EMBL/GenBank/DDBJ databases">
        <title>Deep-cultivation of Planctomycetes and their phenomic and genomic characterization uncovers novel biology.</title>
        <authorList>
            <person name="Wiegand S."/>
            <person name="Jogler M."/>
            <person name="Boedeker C."/>
            <person name="Pinto D."/>
            <person name="Vollmers J."/>
            <person name="Rivas-Marin E."/>
            <person name="Kohn T."/>
            <person name="Peeters S.H."/>
            <person name="Heuer A."/>
            <person name="Rast P."/>
            <person name="Oberbeckmann S."/>
            <person name="Bunk B."/>
            <person name="Jeske O."/>
            <person name="Meyerdierks A."/>
            <person name="Storesund J.E."/>
            <person name="Kallscheuer N."/>
            <person name="Luecker S."/>
            <person name="Lage O.M."/>
            <person name="Pohl T."/>
            <person name="Merkel B.J."/>
            <person name="Hornburger P."/>
            <person name="Mueller R.-W."/>
            <person name="Bruemmer F."/>
            <person name="Labrenz M."/>
            <person name="Spormann A.M."/>
            <person name="Op den Camp H."/>
            <person name="Overmann J."/>
            <person name="Amann R."/>
            <person name="Jetten M.S.M."/>
            <person name="Mascher T."/>
            <person name="Medema M.H."/>
            <person name="Devos D.P."/>
            <person name="Kaster A.-K."/>
            <person name="Ovreas L."/>
            <person name="Rohde M."/>
            <person name="Galperin M.Y."/>
            <person name="Jogler C."/>
        </authorList>
    </citation>
    <scope>NUCLEOTIDE SEQUENCE [LARGE SCALE GENOMIC DNA]</scope>
    <source>
        <strain evidence="13 14">Poly30</strain>
    </source>
</reference>
<keyword evidence="6 13" id="KW-0808">Transferase</keyword>
<evidence type="ECO:0000256" key="1">
    <source>
        <dbReference type="ARBA" id="ARBA00000085"/>
    </source>
</evidence>
<dbReference type="InterPro" id="IPR036097">
    <property type="entry name" value="HisK_dim/P_sf"/>
</dbReference>
<feature type="transmembrane region" description="Helical" evidence="11">
    <location>
        <begin position="155"/>
        <end position="175"/>
    </location>
</feature>
<feature type="region of interest" description="Disordered" evidence="10">
    <location>
        <begin position="434"/>
        <end position="454"/>
    </location>
</feature>
<dbReference type="Proteomes" id="UP000320390">
    <property type="component" value="Chromosome"/>
</dbReference>
<dbReference type="InterPro" id="IPR036890">
    <property type="entry name" value="HATPase_C_sf"/>
</dbReference>
<name>A0A518EPZ6_9BACT</name>
<evidence type="ECO:0000256" key="8">
    <source>
        <dbReference type="ARBA" id="ARBA00022777"/>
    </source>
</evidence>
<accession>A0A518EPZ6</accession>
<evidence type="ECO:0000313" key="13">
    <source>
        <dbReference type="EMBL" id="QDV06167.1"/>
    </source>
</evidence>
<evidence type="ECO:0000256" key="9">
    <source>
        <dbReference type="ARBA" id="ARBA00022840"/>
    </source>
</evidence>
<dbReference type="InterPro" id="IPR003594">
    <property type="entry name" value="HATPase_dom"/>
</dbReference>
<dbReference type="PROSITE" id="PS50109">
    <property type="entry name" value="HIS_KIN"/>
    <property type="match status" value="1"/>
</dbReference>
<evidence type="ECO:0000256" key="7">
    <source>
        <dbReference type="ARBA" id="ARBA00022741"/>
    </source>
</evidence>
<dbReference type="InterPro" id="IPR003661">
    <property type="entry name" value="HisK_dim/P_dom"/>
</dbReference>
<dbReference type="Gene3D" id="1.10.287.130">
    <property type="match status" value="1"/>
</dbReference>
<gene>
    <name evidence="13" type="primary">cpxA</name>
    <name evidence="13" type="ORF">Poly30_16720</name>
</gene>
<evidence type="ECO:0000256" key="10">
    <source>
        <dbReference type="SAM" id="MobiDB-lite"/>
    </source>
</evidence>
<evidence type="ECO:0000256" key="5">
    <source>
        <dbReference type="ARBA" id="ARBA00022553"/>
    </source>
</evidence>
<dbReference type="CDD" id="cd00075">
    <property type="entry name" value="HATPase"/>
    <property type="match status" value="1"/>
</dbReference>
<dbReference type="Gene3D" id="3.30.565.10">
    <property type="entry name" value="Histidine kinase-like ATPase, C-terminal domain"/>
    <property type="match status" value="1"/>
</dbReference>
<dbReference type="OrthoDB" id="9786919at2"/>
<dbReference type="EC" id="2.7.13.3" evidence="3"/>
<feature type="transmembrane region" description="Helical" evidence="11">
    <location>
        <begin position="12"/>
        <end position="38"/>
    </location>
</feature>
<dbReference type="SUPFAM" id="SSF47384">
    <property type="entry name" value="Homodimeric domain of signal transducing histidine kinase"/>
    <property type="match status" value="1"/>
</dbReference>
<dbReference type="GO" id="GO:0000155">
    <property type="term" value="F:phosphorelay sensor kinase activity"/>
    <property type="evidence" value="ECO:0007669"/>
    <property type="project" value="InterPro"/>
</dbReference>
<dbReference type="SUPFAM" id="SSF55874">
    <property type="entry name" value="ATPase domain of HSP90 chaperone/DNA topoisomerase II/histidine kinase"/>
    <property type="match status" value="1"/>
</dbReference>
<keyword evidence="11" id="KW-0472">Membrane</keyword>
<evidence type="ECO:0000313" key="14">
    <source>
        <dbReference type="Proteomes" id="UP000320390"/>
    </source>
</evidence>
<dbReference type="AlphaFoldDB" id="A0A518EPZ6"/>
<dbReference type="RefSeq" id="WP_145196125.1">
    <property type="nucleotide sequence ID" value="NZ_CP036434.1"/>
</dbReference>
<proteinExistence type="predicted"/>
<dbReference type="InterPro" id="IPR004358">
    <property type="entry name" value="Sig_transdc_His_kin-like_C"/>
</dbReference>
<keyword evidence="9" id="KW-0067">ATP-binding</keyword>
<keyword evidence="11" id="KW-1133">Transmembrane helix</keyword>
<keyword evidence="11" id="KW-0812">Transmembrane</keyword>
<keyword evidence="4" id="KW-1003">Cell membrane</keyword>
<evidence type="ECO:0000256" key="11">
    <source>
        <dbReference type="SAM" id="Phobius"/>
    </source>
</evidence>
<dbReference type="PRINTS" id="PR00344">
    <property type="entry name" value="BCTRLSENSOR"/>
</dbReference>
<dbReference type="CDD" id="cd00082">
    <property type="entry name" value="HisKA"/>
    <property type="match status" value="1"/>
</dbReference>
<dbReference type="PANTHER" id="PTHR44936">
    <property type="entry name" value="SENSOR PROTEIN CREC"/>
    <property type="match status" value="1"/>
</dbReference>
<evidence type="ECO:0000259" key="12">
    <source>
        <dbReference type="PROSITE" id="PS50109"/>
    </source>
</evidence>
<dbReference type="PANTHER" id="PTHR44936:SF10">
    <property type="entry name" value="SENSOR PROTEIN RSTB"/>
    <property type="match status" value="1"/>
</dbReference>
<evidence type="ECO:0000256" key="3">
    <source>
        <dbReference type="ARBA" id="ARBA00012438"/>
    </source>
</evidence>
<keyword evidence="7" id="KW-0547">Nucleotide-binding</keyword>
<dbReference type="GO" id="GO:0005524">
    <property type="term" value="F:ATP binding"/>
    <property type="evidence" value="ECO:0007669"/>
    <property type="project" value="UniProtKB-KW"/>
</dbReference>
<evidence type="ECO:0000256" key="4">
    <source>
        <dbReference type="ARBA" id="ARBA00022475"/>
    </source>
</evidence>
<keyword evidence="8" id="KW-0418">Kinase</keyword>
<evidence type="ECO:0000256" key="2">
    <source>
        <dbReference type="ARBA" id="ARBA00004651"/>
    </source>
</evidence>
<dbReference type="Pfam" id="PF02518">
    <property type="entry name" value="HATPase_c"/>
    <property type="match status" value="1"/>
</dbReference>
<feature type="domain" description="Histidine kinase" evidence="12">
    <location>
        <begin position="241"/>
        <end position="462"/>
    </location>
</feature>
<evidence type="ECO:0000256" key="6">
    <source>
        <dbReference type="ARBA" id="ARBA00022679"/>
    </source>
</evidence>
<dbReference type="EMBL" id="CP036434">
    <property type="protein sequence ID" value="QDV06167.1"/>
    <property type="molecule type" value="Genomic_DNA"/>
</dbReference>
<protein>
    <recommendedName>
        <fullName evidence="3">histidine kinase</fullName>
        <ecNumber evidence="3">2.7.13.3</ecNumber>
    </recommendedName>
</protein>